<dbReference type="HOGENOM" id="CLU_000604_8_2_10"/>
<keyword evidence="4 7" id="KW-0812">Transmembrane</keyword>
<protein>
    <submittedName>
        <fullName evidence="10">Efflux ABC transporter, permease protein</fullName>
    </submittedName>
</protein>
<dbReference type="PANTHER" id="PTHR30489:SF0">
    <property type="entry name" value="LIPOPROTEIN-RELEASING SYSTEM TRANSMEMBRANE PROTEIN LOLE"/>
    <property type="match status" value="1"/>
</dbReference>
<dbReference type="GO" id="GO:0044874">
    <property type="term" value="P:lipoprotein localization to outer membrane"/>
    <property type="evidence" value="ECO:0007669"/>
    <property type="project" value="TreeGrafter"/>
</dbReference>
<evidence type="ECO:0000256" key="3">
    <source>
        <dbReference type="ARBA" id="ARBA00022475"/>
    </source>
</evidence>
<dbReference type="RefSeq" id="WP_006948496.1">
    <property type="nucleotide sequence ID" value="NZ_BAJI01000008.1"/>
</dbReference>
<evidence type="ECO:0000256" key="4">
    <source>
        <dbReference type="ARBA" id="ARBA00022692"/>
    </source>
</evidence>
<name>E0NRA5_9BACT</name>
<reference evidence="10" key="1">
    <citation type="submission" date="2010-07" db="EMBL/GenBank/DDBJ databases">
        <authorList>
            <person name="Muzny D."/>
            <person name="Qin X."/>
            <person name="Deng J."/>
            <person name="Jiang H."/>
            <person name="Liu Y."/>
            <person name="Qu J."/>
            <person name="Song X.-Z."/>
            <person name="Zhang L."/>
            <person name="Thornton R."/>
            <person name="Coyle M."/>
            <person name="Francisco L."/>
            <person name="Jackson L."/>
            <person name="Javaid M."/>
            <person name="Korchina V."/>
            <person name="Kovar C."/>
            <person name="Mata R."/>
            <person name="Mathew T."/>
            <person name="Ngo R."/>
            <person name="Nguyen L."/>
            <person name="Nguyen N."/>
            <person name="Okwuonu G."/>
            <person name="Ongeri F."/>
            <person name="Pham C."/>
            <person name="Simmons D."/>
            <person name="Wilczek-Boney K."/>
            <person name="Hale W."/>
            <person name="Jakkamsetti A."/>
            <person name="Pham P."/>
            <person name="Ruth R."/>
            <person name="San Lucas F."/>
            <person name="Warren J."/>
            <person name="Zhang J."/>
            <person name="Zhao Z."/>
            <person name="Zhou C."/>
            <person name="Zhu D."/>
            <person name="Lee S."/>
            <person name="Bess C."/>
            <person name="Blankenburg K."/>
            <person name="Forbes L."/>
            <person name="Fu Q."/>
            <person name="Gubbala S."/>
            <person name="Hirani K."/>
            <person name="Jayaseelan J.C."/>
            <person name="Lara F."/>
            <person name="Munidasa M."/>
            <person name="Palculict T."/>
            <person name="Patil S."/>
            <person name="Pu L.-L."/>
            <person name="Saada N."/>
            <person name="Tang L."/>
            <person name="Weissenberger G."/>
            <person name="Zhu Y."/>
            <person name="Hemphill L."/>
            <person name="Shang Y."/>
            <person name="Youmans B."/>
            <person name="Ayvaz T."/>
            <person name="Ross M."/>
            <person name="Santibanez J."/>
            <person name="Aqrawi P."/>
            <person name="Gross S."/>
            <person name="Joshi V."/>
            <person name="Fowler G."/>
            <person name="Nazareth L."/>
            <person name="Reid J."/>
            <person name="Worley K."/>
            <person name="Petrosino J."/>
            <person name="Highlander S."/>
            <person name="Gibbs R."/>
        </authorList>
    </citation>
    <scope>NUCLEOTIDE SEQUENCE [LARGE SCALE GENOMIC DNA]</scope>
    <source>
        <strain evidence="10">DSM 16973</strain>
    </source>
</reference>
<feature type="transmembrane region" description="Helical" evidence="7">
    <location>
        <begin position="327"/>
        <end position="356"/>
    </location>
</feature>
<dbReference type="OrthoDB" id="1522670at2"/>
<dbReference type="Pfam" id="PF12704">
    <property type="entry name" value="MacB_PCD"/>
    <property type="match status" value="1"/>
</dbReference>
<evidence type="ECO:0000313" key="11">
    <source>
        <dbReference type="Proteomes" id="UP000004394"/>
    </source>
</evidence>
<dbReference type="EMBL" id="AEEI01000025">
    <property type="protein sequence ID" value="EFM02333.1"/>
    <property type="molecule type" value="Genomic_DNA"/>
</dbReference>
<comment type="similarity">
    <text evidence="2">Belongs to the ABC-4 integral membrane protein family. LolC/E subfamily.</text>
</comment>
<evidence type="ECO:0000313" key="10">
    <source>
        <dbReference type="EMBL" id="EFM02333.1"/>
    </source>
</evidence>
<dbReference type="Proteomes" id="UP000004394">
    <property type="component" value="Unassembled WGS sequence"/>
</dbReference>
<keyword evidence="3" id="KW-1003">Cell membrane</keyword>
<evidence type="ECO:0000259" key="8">
    <source>
        <dbReference type="Pfam" id="PF02687"/>
    </source>
</evidence>
<dbReference type="GO" id="GO:0098797">
    <property type="term" value="C:plasma membrane protein complex"/>
    <property type="evidence" value="ECO:0007669"/>
    <property type="project" value="TreeGrafter"/>
</dbReference>
<evidence type="ECO:0000256" key="6">
    <source>
        <dbReference type="ARBA" id="ARBA00023136"/>
    </source>
</evidence>
<feature type="transmembrane region" description="Helical" evidence="7">
    <location>
        <begin position="28"/>
        <end position="50"/>
    </location>
</feature>
<sequence length="415" mass="46273">MNFPFFIARRIYAENDERRKVSRPAIRIATLGVAIGLAVMLVSVCVVLGFKHSIRDKVVGFGGHITVADFMTLQGSEPYPVCMNDSMVRVLKGIRGVQHVQRFALKQGILKTDNDFLGVMLKGVGQEFDTTFIHRHLVEGAIPAFSDMSSSNRLLISQIMADKLRLHTGSKVFAYFIDNDRVKARRFTVAGIYQTNLTRFDETVCFTDLYTAVKLNGWESDQAGGAELTVDDFDCIADVEDIVVRKVNRTTDKYGETYSSETIQDANPQIFSWINLLDLNVWIILVLMVCVSGFTMISGLLIIILERTSMIGLLKALGARNRSIRHTFLWFAVFIIGKGMLIGNTLGLGLCLLQQYTGVIRLDASTYYVDTVPVEINLPLLLLLNAATLTVSVFVLVAPSYLISRISPAKSMRYD</sequence>
<organism evidence="10 11">
    <name type="scientific">Hoylesella marshii DSM 16973 = JCM 13450</name>
    <dbReference type="NCBI Taxonomy" id="862515"/>
    <lineage>
        <taxon>Bacteria</taxon>
        <taxon>Pseudomonadati</taxon>
        <taxon>Bacteroidota</taxon>
        <taxon>Bacteroidia</taxon>
        <taxon>Bacteroidales</taxon>
        <taxon>Prevotellaceae</taxon>
        <taxon>Hoylesella</taxon>
    </lineage>
</organism>
<feature type="transmembrane region" description="Helical" evidence="7">
    <location>
        <begin position="281"/>
        <end position="306"/>
    </location>
</feature>
<keyword evidence="6 7" id="KW-0472">Membrane</keyword>
<proteinExistence type="inferred from homology"/>
<evidence type="ECO:0000256" key="7">
    <source>
        <dbReference type="SAM" id="Phobius"/>
    </source>
</evidence>
<evidence type="ECO:0000256" key="1">
    <source>
        <dbReference type="ARBA" id="ARBA00004651"/>
    </source>
</evidence>
<comment type="caution">
    <text evidence="10">The sequence shown here is derived from an EMBL/GenBank/DDBJ whole genome shotgun (WGS) entry which is preliminary data.</text>
</comment>
<dbReference type="Pfam" id="PF02687">
    <property type="entry name" value="FtsX"/>
    <property type="match status" value="1"/>
</dbReference>
<dbReference type="InterPro" id="IPR003838">
    <property type="entry name" value="ABC3_permease_C"/>
</dbReference>
<dbReference type="PANTHER" id="PTHR30489">
    <property type="entry name" value="LIPOPROTEIN-RELEASING SYSTEM TRANSMEMBRANE PROTEIN LOLE"/>
    <property type="match status" value="1"/>
</dbReference>
<keyword evidence="11" id="KW-1185">Reference proteome</keyword>
<keyword evidence="5 7" id="KW-1133">Transmembrane helix</keyword>
<accession>E0NRA5</accession>
<evidence type="ECO:0000259" key="9">
    <source>
        <dbReference type="Pfam" id="PF12704"/>
    </source>
</evidence>
<feature type="domain" description="MacB-like periplasmic core" evidence="9">
    <location>
        <begin position="28"/>
        <end position="208"/>
    </location>
</feature>
<feature type="transmembrane region" description="Helical" evidence="7">
    <location>
        <begin position="376"/>
        <end position="403"/>
    </location>
</feature>
<dbReference type="eggNOG" id="COG4591">
    <property type="taxonomic scope" value="Bacteria"/>
</dbReference>
<dbReference type="InterPro" id="IPR051447">
    <property type="entry name" value="Lipoprotein-release_system"/>
</dbReference>
<feature type="domain" description="ABC3 transporter permease C-terminal" evidence="8">
    <location>
        <begin position="283"/>
        <end position="408"/>
    </location>
</feature>
<evidence type="ECO:0000256" key="2">
    <source>
        <dbReference type="ARBA" id="ARBA00005236"/>
    </source>
</evidence>
<evidence type="ECO:0000256" key="5">
    <source>
        <dbReference type="ARBA" id="ARBA00022989"/>
    </source>
</evidence>
<comment type="subcellular location">
    <subcellularLocation>
        <location evidence="1">Cell membrane</location>
        <topology evidence="1">Multi-pass membrane protein</topology>
    </subcellularLocation>
</comment>
<dbReference type="BioCyc" id="PMAR862515-HMP:GMOO-719-MONOMER"/>
<gene>
    <name evidence="10" type="ORF">HMPREF0658_0706</name>
</gene>
<dbReference type="STRING" id="862515.HMPREF0658_0706"/>
<dbReference type="AlphaFoldDB" id="E0NRA5"/>
<dbReference type="InterPro" id="IPR025857">
    <property type="entry name" value="MacB_PCD"/>
</dbReference>